<protein>
    <submittedName>
        <fullName evidence="1">Uncharacterized protein</fullName>
    </submittedName>
</protein>
<dbReference type="OrthoDB" id="5963467at2759"/>
<dbReference type="AlphaFoldDB" id="A0A9X0CCB7"/>
<comment type="caution">
    <text evidence="1">The sequence shown here is derived from an EMBL/GenBank/DDBJ whole genome shotgun (WGS) entry which is preliminary data.</text>
</comment>
<reference evidence="1" key="1">
    <citation type="submission" date="2023-01" db="EMBL/GenBank/DDBJ databases">
        <title>Genome assembly of the deep-sea coral Lophelia pertusa.</title>
        <authorList>
            <person name="Herrera S."/>
            <person name="Cordes E."/>
        </authorList>
    </citation>
    <scope>NUCLEOTIDE SEQUENCE</scope>
    <source>
        <strain evidence="1">USNM1676648</strain>
        <tissue evidence="1">Polyp</tissue>
    </source>
</reference>
<evidence type="ECO:0000313" key="2">
    <source>
        <dbReference type="Proteomes" id="UP001163046"/>
    </source>
</evidence>
<dbReference type="SUPFAM" id="SSF54060">
    <property type="entry name" value="His-Me finger endonucleases"/>
    <property type="match status" value="1"/>
</dbReference>
<dbReference type="EMBL" id="MU828085">
    <property type="protein sequence ID" value="KAJ7310187.1"/>
    <property type="molecule type" value="Genomic_DNA"/>
</dbReference>
<name>A0A9X0CCB7_9CNID</name>
<feature type="non-terminal residue" evidence="1">
    <location>
        <position position="1"/>
    </location>
</feature>
<dbReference type="InterPro" id="IPR044929">
    <property type="entry name" value="DNA/RNA_non-sp_Endonuclease_sf"/>
</dbReference>
<accession>A0A9X0CCB7</accession>
<dbReference type="Gene3D" id="3.40.570.10">
    <property type="entry name" value="Extracellular Endonuclease, subunit A"/>
    <property type="match status" value="1"/>
</dbReference>
<evidence type="ECO:0000313" key="1">
    <source>
        <dbReference type="EMBL" id="KAJ7310187.1"/>
    </source>
</evidence>
<dbReference type="InterPro" id="IPR044925">
    <property type="entry name" value="His-Me_finger_sf"/>
</dbReference>
<proteinExistence type="predicted"/>
<organism evidence="1 2">
    <name type="scientific">Desmophyllum pertusum</name>
    <dbReference type="NCBI Taxonomy" id="174260"/>
    <lineage>
        <taxon>Eukaryota</taxon>
        <taxon>Metazoa</taxon>
        <taxon>Cnidaria</taxon>
        <taxon>Anthozoa</taxon>
        <taxon>Hexacorallia</taxon>
        <taxon>Scleractinia</taxon>
        <taxon>Caryophylliina</taxon>
        <taxon>Caryophylliidae</taxon>
        <taxon>Desmophyllum</taxon>
    </lineage>
</organism>
<keyword evidence="2" id="KW-1185">Reference proteome</keyword>
<sequence>YENIKAKDDYVLSYNRRLRLANWVSEHLTVWNVYNKDLDRGRCDFEEVVMIEEQSNYLANISACSENVLLVLCCALESLLACLAAAWPAAANSQNHKPGKSFTGLAMCGPRMLPHSSLSNMKSTELAGSGFNRDAWETP</sequence>
<gene>
    <name evidence="1" type="ORF">OS493_040188</name>
</gene>
<dbReference type="Proteomes" id="UP001163046">
    <property type="component" value="Unassembled WGS sequence"/>
</dbReference>